<comment type="catalytic activity">
    <reaction evidence="4">
        <text>holo-[ACP] + malonyl-CoA = malonyl-[ACP] + CoA</text>
        <dbReference type="Rhea" id="RHEA:41792"/>
        <dbReference type="Rhea" id="RHEA-COMP:9623"/>
        <dbReference type="Rhea" id="RHEA-COMP:9685"/>
        <dbReference type="ChEBI" id="CHEBI:57287"/>
        <dbReference type="ChEBI" id="CHEBI:57384"/>
        <dbReference type="ChEBI" id="CHEBI:64479"/>
        <dbReference type="ChEBI" id="CHEBI:78449"/>
        <dbReference type="EC" id="2.3.1.39"/>
    </reaction>
</comment>
<evidence type="ECO:0000259" key="6">
    <source>
        <dbReference type="SMART" id="SM00827"/>
    </source>
</evidence>
<dbReference type="GO" id="GO:0005829">
    <property type="term" value="C:cytosol"/>
    <property type="evidence" value="ECO:0007669"/>
    <property type="project" value="TreeGrafter"/>
</dbReference>
<feature type="region of interest" description="Disordered" evidence="5">
    <location>
        <begin position="316"/>
        <end position="403"/>
    </location>
</feature>
<evidence type="ECO:0000313" key="7">
    <source>
        <dbReference type="EMBL" id="CAN93354.1"/>
    </source>
</evidence>
<dbReference type="STRING" id="448385.sce3195"/>
<dbReference type="GO" id="GO:0004314">
    <property type="term" value="F:[acyl-carrier-protein] S-malonyltransferase activity"/>
    <property type="evidence" value="ECO:0007669"/>
    <property type="project" value="UniProtKB-EC"/>
</dbReference>
<protein>
    <recommendedName>
        <fullName evidence="1">[acyl-carrier-protein] S-malonyltransferase</fullName>
        <ecNumber evidence="1">2.3.1.39</ecNumber>
    </recommendedName>
</protein>
<dbReference type="Proteomes" id="UP000002139">
    <property type="component" value="Chromosome"/>
</dbReference>
<keyword evidence="3 7" id="KW-0012">Acyltransferase</keyword>
<evidence type="ECO:0000313" key="8">
    <source>
        <dbReference type="Proteomes" id="UP000002139"/>
    </source>
</evidence>
<dbReference type="InterPro" id="IPR050858">
    <property type="entry name" value="Mal-CoA-ACP_Trans/PKS_FabD"/>
</dbReference>
<accession>A9GJ47</accession>
<keyword evidence="8" id="KW-1185">Reference proteome</keyword>
<evidence type="ECO:0000256" key="3">
    <source>
        <dbReference type="ARBA" id="ARBA00023315"/>
    </source>
</evidence>
<dbReference type="SMART" id="SM00827">
    <property type="entry name" value="PKS_AT"/>
    <property type="match status" value="2"/>
</dbReference>
<dbReference type="Pfam" id="PF00698">
    <property type="entry name" value="Acyl_transf_1"/>
    <property type="match status" value="2"/>
</dbReference>
<dbReference type="InterPro" id="IPR016036">
    <property type="entry name" value="Malonyl_transacylase_ACP-bd"/>
</dbReference>
<reference evidence="7 8" key="1">
    <citation type="journal article" date="2007" name="Nat. Biotechnol.">
        <title>Complete genome sequence of the myxobacterium Sorangium cellulosum.</title>
        <authorList>
            <person name="Schneiker S."/>
            <person name="Perlova O."/>
            <person name="Kaiser O."/>
            <person name="Gerth K."/>
            <person name="Alici A."/>
            <person name="Altmeyer M.O."/>
            <person name="Bartels D."/>
            <person name="Bekel T."/>
            <person name="Beyer S."/>
            <person name="Bode E."/>
            <person name="Bode H.B."/>
            <person name="Bolten C.J."/>
            <person name="Choudhuri J.V."/>
            <person name="Doss S."/>
            <person name="Elnakady Y.A."/>
            <person name="Frank B."/>
            <person name="Gaigalat L."/>
            <person name="Goesmann A."/>
            <person name="Groeger C."/>
            <person name="Gross F."/>
            <person name="Jelsbak L."/>
            <person name="Jelsbak L."/>
            <person name="Kalinowski J."/>
            <person name="Kegler C."/>
            <person name="Knauber T."/>
            <person name="Konietzny S."/>
            <person name="Kopp M."/>
            <person name="Krause L."/>
            <person name="Krug D."/>
            <person name="Linke B."/>
            <person name="Mahmud T."/>
            <person name="Martinez-Arias R."/>
            <person name="McHardy A.C."/>
            <person name="Merai M."/>
            <person name="Meyer F."/>
            <person name="Mormann S."/>
            <person name="Munoz-Dorado J."/>
            <person name="Perez J."/>
            <person name="Pradella S."/>
            <person name="Rachid S."/>
            <person name="Raddatz G."/>
            <person name="Rosenau F."/>
            <person name="Rueckert C."/>
            <person name="Sasse F."/>
            <person name="Scharfe M."/>
            <person name="Schuster S.C."/>
            <person name="Suen G."/>
            <person name="Treuner-Lange A."/>
            <person name="Velicer G.J."/>
            <person name="Vorholter F.-J."/>
            <person name="Weissman K.J."/>
            <person name="Welch R.D."/>
            <person name="Wenzel S.C."/>
            <person name="Whitworth D.E."/>
            <person name="Wilhelm S."/>
            <person name="Wittmann C."/>
            <person name="Bloecker H."/>
            <person name="Puehler A."/>
            <person name="Mueller R."/>
        </authorList>
    </citation>
    <scope>NUCLEOTIDE SEQUENCE [LARGE SCALE GENOMIC DNA]</scope>
    <source>
        <strain evidence="8">So ce56</strain>
    </source>
</reference>
<dbReference type="Gene3D" id="3.30.70.250">
    <property type="entry name" value="Malonyl-CoA ACP transacylase, ACP-binding"/>
    <property type="match status" value="1"/>
</dbReference>
<evidence type="ECO:0000256" key="1">
    <source>
        <dbReference type="ARBA" id="ARBA00013258"/>
    </source>
</evidence>
<dbReference type="HOGENOM" id="CLU_412620_0_0_7"/>
<evidence type="ECO:0000256" key="4">
    <source>
        <dbReference type="ARBA" id="ARBA00048462"/>
    </source>
</evidence>
<sequence>MSTPKLAFMFSGQGSHYFRMGEGLYARHPTFRRWMDRLDVLVRDLAGSSVVEALYQEGRGKGDVFDRTLLTHPALLMMEYALAESLIEAGVVPDVVIGASLGTVAAACVAGCLDVEAALEMTIRHARSLEACCERGAMIAVLGPTSLYDDAGLSRHGELAAVNFDAHFVVAATMQGAAEIEKILRVKDIVFQRLAVSFAFHSRWLDAAEALFKERSRSMRARPARLPLVCCARTRAIDTFTADHAWSVAREPIRFFETMKRLEESGPYRYVDVGPSGTLATFMKYILSKGGSRSTHHTVLSPFGRDFERFTAAATELGARPPRPGTDERAEAPSPSGAAADARAAGPSPRGFEAASRPAAPAGASSSDRAVGSEPSGAPARAPSDGPRPLRAEASGAAATNGVHAGPRATVAFMFPGQGSQKRGMGAGLFDSVPEYAAVEREVDALLGYSMRALCHEDPDGRLKETQYTQPALYVVNALHYYDAIARGQRPDYVAGHSLGEYNALLAAGAFDLLTGLRLVKKRGELMAASVSGGMAAVIGMDEGRIKQVLTENGLGTIDVANFNSPSQIVISGPVADIARGHTVFEDAGARTYVILPVSAAFHSRYVEETGRAFADFIAPMRFEALRIPVISNVSARPYEAKDPSATIKSLLVQQITRPVQWVQSVSFLMAQGVKEFREIGPGNVLTRLVQQIERQPSGA</sequence>
<evidence type="ECO:0000256" key="2">
    <source>
        <dbReference type="ARBA" id="ARBA00022679"/>
    </source>
</evidence>
<dbReference type="InterPro" id="IPR004410">
    <property type="entry name" value="Malonyl_CoA-ACP_transAc_FabD"/>
</dbReference>
<dbReference type="AlphaFoldDB" id="A9GJ47"/>
<feature type="domain" description="Malonyl-CoA:ACP transacylase (MAT)" evidence="6">
    <location>
        <begin position="414"/>
        <end position="696"/>
    </location>
</feature>
<name>A9GJ47_SORC5</name>
<dbReference type="EMBL" id="AM746676">
    <property type="protein sequence ID" value="CAN93354.1"/>
    <property type="molecule type" value="Genomic_DNA"/>
</dbReference>
<dbReference type="PANTHER" id="PTHR42681">
    <property type="entry name" value="MALONYL-COA-ACYL CARRIER PROTEIN TRANSACYLASE, MITOCHONDRIAL"/>
    <property type="match status" value="1"/>
</dbReference>
<dbReference type="EC" id="2.3.1.39" evidence="1"/>
<dbReference type="eggNOG" id="COG3321">
    <property type="taxonomic scope" value="Bacteria"/>
</dbReference>
<dbReference type="NCBIfam" id="TIGR00128">
    <property type="entry name" value="fabD"/>
    <property type="match status" value="1"/>
</dbReference>
<dbReference type="InterPro" id="IPR016035">
    <property type="entry name" value="Acyl_Trfase/lysoPLipase"/>
</dbReference>
<dbReference type="InterPro" id="IPR001227">
    <property type="entry name" value="Ac_transferase_dom_sf"/>
</dbReference>
<dbReference type="KEGG" id="scl:sce3195"/>
<proteinExistence type="predicted"/>
<dbReference type="Gene3D" id="3.40.366.10">
    <property type="entry name" value="Malonyl-Coenzyme A Acyl Carrier Protein, domain 2"/>
    <property type="match status" value="2"/>
</dbReference>
<feature type="compositionally biased region" description="Low complexity" evidence="5">
    <location>
        <begin position="332"/>
        <end position="370"/>
    </location>
</feature>
<dbReference type="PANTHER" id="PTHR42681:SF1">
    <property type="entry name" value="MALONYL-COA-ACYL CARRIER PROTEIN TRANSACYLASE, MITOCHONDRIAL"/>
    <property type="match status" value="1"/>
</dbReference>
<evidence type="ECO:0000256" key="5">
    <source>
        <dbReference type="SAM" id="MobiDB-lite"/>
    </source>
</evidence>
<dbReference type="eggNOG" id="COG0331">
    <property type="taxonomic scope" value="Bacteria"/>
</dbReference>
<dbReference type="InterPro" id="IPR014043">
    <property type="entry name" value="Acyl_transferase_dom"/>
</dbReference>
<dbReference type="SUPFAM" id="SSF55048">
    <property type="entry name" value="Probable ACP-binding domain of malonyl-CoA ACP transacylase"/>
    <property type="match status" value="1"/>
</dbReference>
<dbReference type="SUPFAM" id="SSF52151">
    <property type="entry name" value="FabD/lysophospholipase-like"/>
    <property type="match status" value="2"/>
</dbReference>
<gene>
    <name evidence="7" type="ordered locus">sce3195</name>
</gene>
<feature type="domain" description="Malonyl-CoA:ACP transacylase (MAT)" evidence="6">
    <location>
        <begin position="9"/>
        <end position="307"/>
    </location>
</feature>
<keyword evidence="2 7" id="KW-0808">Transferase</keyword>
<organism evidence="7 8">
    <name type="scientific">Sorangium cellulosum (strain So ce56)</name>
    <name type="common">Polyangium cellulosum (strain So ce56)</name>
    <dbReference type="NCBI Taxonomy" id="448385"/>
    <lineage>
        <taxon>Bacteria</taxon>
        <taxon>Pseudomonadati</taxon>
        <taxon>Myxococcota</taxon>
        <taxon>Polyangia</taxon>
        <taxon>Polyangiales</taxon>
        <taxon>Polyangiaceae</taxon>
        <taxon>Sorangium</taxon>
    </lineage>
</organism>
<dbReference type="GO" id="GO:0006633">
    <property type="term" value="P:fatty acid biosynthetic process"/>
    <property type="evidence" value="ECO:0007669"/>
    <property type="project" value="TreeGrafter"/>
</dbReference>